<accession>A0A069CSB9</accession>
<proteinExistence type="predicted"/>
<keyword evidence="2" id="KW-1185">Reference proteome</keyword>
<evidence type="ECO:0000313" key="1">
    <source>
        <dbReference type="EMBL" id="GAK30720.1"/>
    </source>
</evidence>
<evidence type="ECO:0000313" key="2">
    <source>
        <dbReference type="Proteomes" id="UP000030643"/>
    </source>
</evidence>
<dbReference type="RefSeq" id="WP_027698805.1">
    <property type="nucleotide sequence ID" value="NZ_DF820487.1"/>
</dbReference>
<dbReference type="AlphaFoldDB" id="A0A069CSB9"/>
<dbReference type="Proteomes" id="UP000030643">
    <property type="component" value="Unassembled WGS sequence"/>
</dbReference>
<dbReference type="EMBL" id="DF820487">
    <property type="protein sequence ID" value="GAK30720.1"/>
    <property type="molecule type" value="Genomic_DNA"/>
</dbReference>
<reference evidence="2" key="1">
    <citation type="journal article" date="2014" name="Genome Announc.">
        <title>Draft genome sequence of Weissella oryzae SG25T, isolated from fermented rice grains.</title>
        <authorList>
            <person name="Tanizawa Y."/>
            <person name="Fujisawa T."/>
            <person name="Mochizuki T."/>
            <person name="Kaminuma E."/>
            <person name="Suzuki Y."/>
            <person name="Nakamura Y."/>
            <person name="Tohno M."/>
        </authorList>
    </citation>
    <scope>NUCLEOTIDE SEQUENCE [LARGE SCALE GENOMIC DNA]</scope>
    <source>
        <strain evidence="2">DSM 25784 / JCM 18191 / LMG 30913 / SG25</strain>
    </source>
</reference>
<dbReference type="STRING" id="1329250.WOSG25_041610"/>
<gene>
    <name evidence="1" type="ORF">WOSG25_041610</name>
</gene>
<name>A0A069CSB9_WEIOS</name>
<protein>
    <submittedName>
        <fullName evidence="1">Uncharacterized protein</fullName>
    </submittedName>
</protein>
<organism evidence="1 2">
    <name type="scientific">Weissella oryzae (strain DSM 25784 / JCM 18191 / LMG 30913 / SG25)</name>
    <dbReference type="NCBI Taxonomy" id="1329250"/>
    <lineage>
        <taxon>Bacteria</taxon>
        <taxon>Bacillati</taxon>
        <taxon>Bacillota</taxon>
        <taxon>Bacilli</taxon>
        <taxon>Lactobacillales</taxon>
        <taxon>Lactobacillaceae</taxon>
        <taxon>Weissella</taxon>
    </lineage>
</organism>
<sequence length="77" mass="8736">MAKFSDDRANVREVLISLMDMLDSENDYESDIKDAIGDLLQQLQALNNDFFNSVGSYSDVLSDARIYRLMLAKGGRR</sequence>